<comment type="caution">
    <text evidence="2">The sequence shown here is derived from an EMBL/GenBank/DDBJ whole genome shotgun (WGS) entry which is preliminary data.</text>
</comment>
<evidence type="ECO:0000313" key="3">
    <source>
        <dbReference type="Proteomes" id="UP000733744"/>
    </source>
</evidence>
<feature type="domain" description="BFD-like [2Fe-2S]-binding" evidence="1">
    <location>
        <begin position="12"/>
        <end position="60"/>
    </location>
</feature>
<accession>A0ABY3C9G5</accession>
<protein>
    <submittedName>
        <fullName evidence="2">(2Fe-2S)-binding protein</fullName>
    </submittedName>
</protein>
<evidence type="ECO:0000313" key="2">
    <source>
        <dbReference type="EMBL" id="TRW93129.1"/>
    </source>
</evidence>
<dbReference type="Pfam" id="PF04324">
    <property type="entry name" value="Fer2_BFD"/>
    <property type="match status" value="1"/>
</dbReference>
<dbReference type="Gene3D" id="1.10.10.1100">
    <property type="entry name" value="BFD-like [2Fe-2S]-binding domain"/>
    <property type="match status" value="1"/>
</dbReference>
<reference evidence="2 3" key="1">
    <citation type="journal article" date="2019" name="Antonie Van Leeuwenhoek">
        <title>Description of 'Ca. Methylobacter oryzae' KRF1, a novel species from the environmentally important Methylobacter clade 2.</title>
        <authorList>
            <person name="Khatri K."/>
            <person name="Mohite J.A."/>
            <person name="Pandit P.S."/>
            <person name="Bahulikar R."/>
            <person name="Rahalkar M.C."/>
        </authorList>
    </citation>
    <scope>NUCLEOTIDE SEQUENCE [LARGE SCALE GENOMIC DNA]</scope>
    <source>
        <strain evidence="2 3">KRF1</strain>
    </source>
</reference>
<evidence type="ECO:0000259" key="1">
    <source>
        <dbReference type="Pfam" id="PF04324"/>
    </source>
</evidence>
<name>A0ABY3C9G5_9GAMM</name>
<organism evidence="2 3">
    <name type="scientific">Candidatus Methylobacter oryzae</name>
    <dbReference type="NCBI Taxonomy" id="2497749"/>
    <lineage>
        <taxon>Bacteria</taxon>
        <taxon>Pseudomonadati</taxon>
        <taxon>Pseudomonadota</taxon>
        <taxon>Gammaproteobacteria</taxon>
        <taxon>Methylococcales</taxon>
        <taxon>Methylococcaceae</taxon>
        <taxon>Methylobacter</taxon>
    </lineage>
</organism>
<dbReference type="Proteomes" id="UP000733744">
    <property type="component" value="Unassembled WGS sequence"/>
</dbReference>
<proteinExistence type="predicted"/>
<gene>
    <name evidence="2" type="ORF">EKO24_013305</name>
</gene>
<keyword evidence="3" id="KW-1185">Reference proteome</keyword>
<dbReference type="InterPro" id="IPR041854">
    <property type="entry name" value="BFD-like_2Fe2S-bd_dom_sf"/>
</dbReference>
<sequence length="67" mass="7001">MNNVNPNKKNTICHCSGTTKEQIQELVKNGVTGLEQISNMTGACSGCGACDVSIIELLAENSVGCND</sequence>
<dbReference type="InterPro" id="IPR007419">
    <property type="entry name" value="BFD-like_2Fe2S-bd_dom"/>
</dbReference>
<dbReference type="EMBL" id="RYFG02000103">
    <property type="protein sequence ID" value="TRW93129.1"/>
    <property type="molecule type" value="Genomic_DNA"/>
</dbReference>